<evidence type="ECO:0008006" key="7">
    <source>
        <dbReference type="Google" id="ProtNLM"/>
    </source>
</evidence>
<organism evidence="3 5">
    <name type="scientific">Nonlabens ulvanivorans</name>
    <name type="common">Persicivirga ulvanivorans</name>
    <dbReference type="NCBI Taxonomy" id="906888"/>
    <lineage>
        <taxon>Bacteria</taxon>
        <taxon>Pseudomonadati</taxon>
        <taxon>Bacteroidota</taxon>
        <taxon>Flavobacteriia</taxon>
        <taxon>Flavobacteriales</taxon>
        <taxon>Flavobacteriaceae</taxon>
        <taxon>Nonlabens</taxon>
    </lineage>
</organism>
<dbReference type="Proteomes" id="UP000239997">
    <property type="component" value="Unassembled WGS sequence"/>
</dbReference>
<dbReference type="EMBL" id="JPJI01000032">
    <property type="protein sequence ID" value="KEZ92263.1"/>
    <property type="molecule type" value="Genomic_DNA"/>
</dbReference>
<evidence type="ECO:0000256" key="2">
    <source>
        <dbReference type="SAM" id="Phobius"/>
    </source>
</evidence>
<gene>
    <name evidence="3" type="ORF">IL45_08915</name>
    <name evidence="4" type="ORF">LY02_00307</name>
</gene>
<evidence type="ECO:0000313" key="5">
    <source>
        <dbReference type="Proteomes" id="UP000028531"/>
    </source>
</evidence>
<evidence type="ECO:0000313" key="6">
    <source>
        <dbReference type="Proteomes" id="UP000239997"/>
    </source>
</evidence>
<keyword evidence="6" id="KW-1185">Reference proteome</keyword>
<accession>A0A084JTH9</accession>
<keyword evidence="2" id="KW-0472">Membrane</keyword>
<dbReference type="RefSeq" id="WP_036582860.1">
    <property type="nucleotide sequence ID" value="NZ_CP138994.1"/>
</dbReference>
<dbReference type="EMBL" id="PVNA01000001">
    <property type="protein sequence ID" value="PRX15094.1"/>
    <property type="molecule type" value="Genomic_DNA"/>
</dbReference>
<reference evidence="4 6" key="2">
    <citation type="submission" date="2018-03" db="EMBL/GenBank/DDBJ databases">
        <title>Genomic Encyclopedia of Archaeal and Bacterial Type Strains, Phase II (KMG-II): from individual species to whole genera.</title>
        <authorList>
            <person name="Goeker M."/>
        </authorList>
    </citation>
    <scope>NUCLEOTIDE SEQUENCE [LARGE SCALE GENOMIC DNA]</scope>
    <source>
        <strain evidence="4 6">DSM 22727</strain>
    </source>
</reference>
<dbReference type="OrthoDB" id="1493222at2"/>
<dbReference type="Gene3D" id="1.10.150.20">
    <property type="entry name" value="5' to 3' exonuclease, C-terminal subdomain"/>
    <property type="match status" value="1"/>
</dbReference>
<feature type="transmembrane region" description="Helical" evidence="2">
    <location>
        <begin position="7"/>
        <end position="27"/>
    </location>
</feature>
<name>A0A084JTH9_NONUL</name>
<proteinExistence type="predicted"/>
<dbReference type="AlphaFoldDB" id="A0A084JTH9"/>
<evidence type="ECO:0000256" key="1">
    <source>
        <dbReference type="SAM" id="Coils"/>
    </source>
</evidence>
<protein>
    <recommendedName>
        <fullName evidence="7">LSU ribosomal protein L21p</fullName>
    </recommendedName>
</protein>
<evidence type="ECO:0000313" key="4">
    <source>
        <dbReference type="EMBL" id="PRX15094.1"/>
    </source>
</evidence>
<reference evidence="3 5" key="1">
    <citation type="submission" date="2014-07" db="EMBL/GenBank/DDBJ databases">
        <title>Draft genome sequence of Nonlabens ulvanivorans, an ulvan degrading bacterium.</title>
        <authorList>
            <person name="Kopel M."/>
            <person name="Helbert W."/>
            <person name="Henrissat B."/>
            <person name="Doniger T."/>
            <person name="Banin E."/>
        </authorList>
    </citation>
    <scope>NUCLEOTIDE SEQUENCE [LARGE SCALE GENOMIC DNA]</scope>
    <source>
        <strain evidence="3 5">PLR</strain>
    </source>
</reference>
<sequence length="217" mass="23741">MDISNIWCWLCPLLTGIIAGIIGYYWGKSNSVVTNNCDEWIDKNRQLQSAHDNLKADLKSCQTRLDNCIKDKEAAVSAKVSTTTGMAAGMASGFVAGTAQEGNNESNDLHKSQGVAVLNFDAAAAKTAMGKKIKADDLTTVEGIGPKIAELFHNNNIKTWHSLSTSSIEERRNVLNSGGKRFEIHNPESWALQAGMAFDGKWKELAKWQDEHKGGRM</sequence>
<keyword evidence="2" id="KW-1133">Transmembrane helix</keyword>
<dbReference type="Proteomes" id="UP000028531">
    <property type="component" value="Unassembled WGS sequence"/>
</dbReference>
<comment type="caution">
    <text evidence="3">The sequence shown here is derived from an EMBL/GenBank/DDBJ whole genome shotgun (WGS) entry which is preliminary data.</text>
</comment>
<feature type="coiled-coil region" evidence="1">
    <location>
        <begin position="37"/>
        <end position="64"/>
    </location>
</feature>
<keyword evidence="1" id="KW-0175">Coiled coil</keyword>
<keyword evidence="2" id="KW-0812">Transmembrane</keyword>
<evidence type="ECO:0000313" key="3">
    <source>
        <dbReference type="EMBL" id="KEZ92263.1"/>
    </source>
</evidence>